<dbReference type="GO" id="GO:0000775">
    <property type="term" value="C:chromosome, centromeric region"/>
    <property type="evidence" value="ECO:0007669"/>
    <property type="project" value="TreeGrafter"/>
</dbReference>
<dbReference type="EMBL" id="SIDB01000012">
    <property type="protein sequence ID" value="KAI3424893.1"/>
    <property type="molecule type" value="Genomic_DNA"/>
</dbReference>
<dbReference type="AlphaFoldDB" id="A0A9D4TGF8"/>
<evidence type="ECO:0000313" key="3">
    <source>
        <dbReference type="EMBL" id="KAI3424893.1"/>
    </source>
</evidence>
<evidence type="ECO:0000256" key="1">
    <source>
        <dbReference type="ARBA" id="ARBA00007017"/>
    </source>
</evidence>
<dbReference type="Proteomes" id="UP001055712">
    <property type="component" value="Unassembled WGS sequence"/>
</dbReference>
<sequence>MALHLAPGQPRTLAYSSSIRKDVKLLEVDEELLGELLQTGLCLKGAPGEEAVLCSSSKTFAVKTVETSNLVLLVHEEQQAAVEAPLEALCSHDTNLPVATPPGMLRGLATQLQKNSAASQQAPVCASALVSSHLELVPAAPRLHQLDTLLKQHQYGVDGGEEQGEEGVEAAGGMLVDDAPCTSSGGGTGSSSRLTEEQLLQRVQCSAAELRAGLETRRALCIDGRYCSVDASYQGMLLELVLLTAVERGWSLDAVPGGRMAAALAAHGYDPRLTLHCLATFGCPHGGCGSTAADGGEEAAAMDTCSGDGGADGGSSQLCYALDESLVCLHFARGLLLAQPDWELASFEREWGRRVPEGMLPSLEMLRGEARQYGGGAGAAGLQHPRRIKSFPLASLPQDAPARFAALFAEQQRWEWEDLSPYVQTLRGPGQTAEALLLKYARGSQQRPTDPVTYSAR</sequence>
<comment type="caution">
    <text evidence="3">The sequence shown here is derived from an EMBL/GenBank/DDBJ whole genome shotgun (WGS) entry which is preliminary data.</text>
</comment>
<keyword evidence="4" id="KW-1185">Reference proteome</keyword>
<reference evidence="3" key="2">
    <citation type="submission" date="2020-11" db="EMBL/GenBank/DDBJ databases">
        <authorList>
            <person name="Cecchin M."/>
            <person name="Marcolungo L."/>
            <person name="Rossato M."/>
            <person name="Girolomoni L."/>
            <person name="Cosentino E."/>
            <person name="Cuine S."/>
            <person name="Li-Beisson Y."/>
            <person name="Delledonne M."/>
            <person name="Ballottari M."/>
        </authorList>
    </citation>
    <scope>NUCLEOTIDE SEQUENCE</scope>
    <source>
        <strain evidence="3">211/11P</strain>
        <tissue evidence="3">Whole cell</tissue>
    </source>
</reference>
<dbReference type="GO" id="GO:0031390">
    <property type="term" value="C:Ctf18 RFC-like complex"/>
    <property type="evidence" value="ECO:0007669"/>
    <property type="project" value="InterPro"/>
</dbReference>
<protein>
    <recommendedName>
        <fullName evidence="5">Sister chromatid cohesion protein DCC1</fullName>
    </recommendedName>
</protein>
<name>A0A9D4TGF8_CHLVU</name>
<gene>
    <name evidence="3" type="ORF">D9Q98_008277</name>
</gene>
<dbReference type="GO" id="GO:0034088">
    <property type="term" value="P:maintenance of mitotic sister chromatid cohesion"/>
    <property type="evidence" value="ECO:0007669"/>
    <property type="project" value="TreeGrafter"/>
</dbReference>
<dbReference type="InterPro" id="IPR019128">
    <property type="entry name" value="Dcc1"/>
</dbReference>
<evidence type="ECO:0008006" key="5">
    <source>
        <dbReference type="Google" id="ProtNLM"/>
    </source>
</evidence>
<dbReference type="GO" id="GO:0000785">
    <property type="term" value="C:chromatin"/>
    <property type="evidence" value="ECO:0007669"/>
    <property type="project" value="TreeGrafter"/>
</dbReference>
<keyword evidence="2" id="KW-0235">DNA replication</keyword>
<proteinExistence type="inferred from homology"/>
<reference evidence="3" key="1">
    <citation type="journal article" date="2019" name="Plant J.">
        <title>Chlorella vulgaris genome assembly and annotation reveals the molecular basis for metabolic acclimation to high light conditions.</title>
        <authorList>
            <person name="Cecchin M."/>
            <person name="Marcolungo L."/>
            <person name="Rossato M."/>
            <person name="Girolomoni L."/>
            <person name="Cosentino E."/>
            <person name="Cuine S."/>
            <person name="Li-Beisson Y."/>
            <person name="Delledonne M."/>
            <person name="Ballottari M."/>
        </authorList>
    </citation>
    <scope>NUCLEOTIDE SEQUENCE</scope>
    <source>
        <strain evidence="3">211/11P</strain>
    </source>
</reference>
<dbReference type="GO" id="GO:0006260">
    <property type="term" value="P:DNA replication"/>
    <property type="evidence" value="ECO:0007669"/>
    <property type="project" value="UniProtKB-KW"/>
</dbReference>
<dbReference type="PANTHER" id="PTHR13395:SF6">
    <property type="entry name" value="SISTER CHROMATID COHESION PROTEIN DCC1"/>
    <property type="match status" value="1"/>
</dbReference>
<dbReference type="PANTHER" id="PTHR13395">
    <property type="entry name" value="SISTER CHROMATID COHESION PROTEIN DCC1-RELATED"/>
    <property type="match status" value="1"/>
</dbReference>
<evidence type="ECO:0000313" key="4">
    <source>
        <dbReference type="Proteomes" id="UP001055712"/>
    </source>
</evidence>
<comment type="similarity">
    <text evidence="1">Belongs to the DCC1 family.</text>
</comment>
<organism evidence="3 4">
    <name type="scientific">Chlorella vulgaris</name>
    <name type="common">Green alga</name>
    <dbReference type="NCBI Taxonomy" id="3077"/>
    <lineage>
        <taxon>Eukaryota</taxon>
        <taxon>Viridiplantae</taxon>
        <taxon>Chlorophyta</taxon>
        <taxon>core chlorophytes</taxon>
        <taxon>Trebouxiophyceae</taxon>
        <taxon>Chlorellales</taxon>
        <taxon>Chlorellaceae</taxon>
        <taxon>Chlorella clade</taxon>
        <taxon>Chlorella</taxon>
    </lineage>
</organism>
<evidence type="ECO:0000256" key="2">
    <source>
        <dbReference type="ARBA" id="ARBA00022705"/>
    </source>
</evidence>
<dbReference type="OrthoDB" id="509283at2759"/>
<dbReference type="Pfam" id="PF09724">
    <property type="entry name" value="Dcc1"/>
    <property type="match status" value="1"/>
</dbReference>
<accession>A0A9D4TGF8</accession>